<comment type="subcellular location">
    <subcellularLocation>
        <location evidence="1">Nucleus</location>
    </subcellularLocation>
</comment>
<feature type="domain" description="Myb-like" evidence="8">
    <location>
        <begin position="154"/>
        <end position="204"/>
    </location>
</feature>
<dbReference type="PROSITE" id="PS51294">
    <property type="entry name" value="HTH_MYB"/>
    <property type="match status" value="3"/>
</dbReference>
<keyword evidence="2" id="KW-0677">Repeat</keyword>
<dbReference type="FunFam" id="1.10.10.60:FF:000016">
    <property type="entry name" value="Transcriptional activator Myb isoform A"/>
    <property type="match status" value="1"/>
</dbReference>
<evidence type="ECO:0000313" key="11">
    <source>
        <dbReference type="RefSeq" id="XP_021288816.1"/>
    </source>
</evidence>
<feature type="compositionally biased region" description="Polar residues" evidence="7">
    <location>
        <begin position="22"/>
        <end position="41"/>
    </location>
</feature>
<dbReference type="FunFam" id="1.10.10.60:FF:000010">
    <property type="entry name" value="Transcriptional activator Myb isoform A"/>
    <property type="match status" value="1"/>
</dbReference>
<dbReference type="InterPro" id="IPR001005">
    <property type="entry name" value="SANT/Myb"/>
</dbReference>
<dbReference type="PANTHER" id="PTHR45614:SF252">
    <property type="entry name" value="TRANSCRIPTION FACTOR MYB3R-2-LIKE"/>
    <property type="match status" value="1"/>
</dbReference>
<sequence length="497" mass="56332">MVEVKKEKEEYYEDLAEEDISASRSSFPDSSCDTAMRSASLQGRKVTGPTRYSRKGGWSQEEDNLLTEAVKKCNARNWKKIAEFLPGRTDIQCLHRWQKVLNPGIFKGPWTKEEDDCITKLVEKYGCRRWSVIAKFLRGRIGKQCRERWYNHLDPTIRKDSWTEEEEAALAYYHQIYGNKWTTLAKLLPGRTDNAIKNHWNCTLKKKLGFYSSNCYAVDICDDGSSDFSDQEISPNCIKVREERQGLDETVSVYPNIDVDYSVDRCNLDLVLGIANQTETKPEADSGKFEKCWSAGVPNEQITPLKRVHFDDKVNTTAEDSLIISVRSNAKHTKIHEPQSASCRATSEDTQALLPSTSVGSPLSPLTFKFGEDNGQVDKENTNQRMHTAYASDCLLHNEPSQLKDSTSAIYPIVDNQDMHIKSSFCYSAPPKLVGSCSLNSSSPESILRISAMTFKSPSIIRKRSYKKAWTDNFSDAACSPARTFTCFHWEEVNGTY</sequence>
<keyword evidence="3" id="KW-0805">Transcription regulation</keyword>
<gene>
    <name evidence="11 12" type="primary">LOC110419997</name>
</gene>
<dbReference type="GeneID" id="110419997"/>
<dbReference type="Proteomes" id="UP000504621">
    <property type="component" value="Unplaced"/>
</dbReference>
<keyword evidence="5" id="KW-0804">Transcription</keyword>
<evidence type="ECO:0000256" key="1">
    <source>
        <dbReference type="ARBA" id="ARBA00004123"/>
    </source>
</evidence>
<name>A0A6J1APQ9_9ROSI</name>
<dbReference type="OrthoDB" id="2143914at2759"/>
<feature type="domain" description="HTH myb-type" evidence="9">
    <location>
        <begin position="54"/>
        <end position="101"/>
    </location>
</feature>
<evidence type="ECO:0000256" key="7">
    <source>
        <dbReference type="SAM" id="MobiDB-lite"/>
    </source>
</evidence>
<keyword evidence="4" id="KW-0238">DNA-binding</keyword>
<keyword evidence="10" id="KW-1185">Reference proteome</keyword>
<dbReference type="InterPro" id="IPR017930">
    <property type="entry name" value="Myb_dom"/>
</dbReference>
<proteinExistence type="predicted"/>
<keyword evidence="6" id="KW-0539">Nucleus</keyword>
<dbReference type="PANTHER" id="PTHR45614">
    <property type="entry name" value="MYB PROTEIN-RELATED"/>
    <property type="match status" value="1"/>
</dbReference>
<dbReference type="RefSeq" id="XP_021288816.1">
    <property type="nucleotide sequence ID" value="XM_021433141.1"/>
</dbReference>
<dbReference type="InterPro" id="IPR009057">
    <property type="entry name" value="Homeodomain-like_sf"/>
</dbReference>
<dbReference type="CDD" id="cd00167">
    <property type="entry name" value="SANT"/>
    <property type="match status" value="3"/>
</dbReference>
<feature type="domain" description="HTH myb-type" evidence="9">
    <location>
        <begin position="158"/>
        <end position="208"/>
    </location>
</feature>
<evidence type="ECO:0000259" key="8">
    <source>
        <dbReference type="PROSITE" id="PS50090"/>
    </source>
</evidence>
<evidence type="ECO:0000256" key="3">
    <source>
        <dbReference type="ARBA" id="ARBA00023015"/>
    </source>
</evidence>
<organism evidence="10 11">
    <name type="scientific">Herrania umbratica</name>
    <dbReference type="NCBI Taxonomy" id="108875"/>
    <lineage>
        <taxon>Eukaryota</taxon>
        <taxon>Viridiplantae</taxon>
        <taxon>Streptophyta</taxon>
        <taxon>Embryophyta</taxon>
        <taxon>Tracheophyta</taxon>
        <taxon>Spermatophyta</taxon>
        <taxon>Magnoliopsida</taxon>
        <taxon>eudicotyledons</taxon>
        <taxon>Gunneridae</taxon>
        <taxon>Pentapetalae</taxon>
        <taxon>rosids</taxon>
        <taxon>malvids</taxon>
        <taxon>Malvales</taxon>
        <taxon>Malvaceae</taxon>
        <taxon>Byttnerioideae</taxon>
        <taxon>Herrania</taxon>
    </lineage>
</organism>
<dbReference type="RefSeq" id="XP_021288822.1">
    <property type="nucleotide sequence ID" value="XM_021433147.1"/>
</dbReference>
<evidence type="ECO:0000256" key="4">
    <source>
        <dbReference type="ARBA" id="ARBA00023125"/>
    </source>
</evidence>
<dbReference type="InterPro" id="IPR050560">
    <property type="entry name" value="MYB_TF"/>
</dbReference>
<evidence type="ECO:0000313" key="12">
    <source>
        <dbReference type="RefSeq" id="XP_021288822.1"/>
    </source>
</evidence>
<feature type="domain" description="HTH myb-type" evidence="9">
    <location>
        <begin position="102"/>
        <end position="157"/>
    </location>
</feature>
<dbReference type="SUPFAM" id="SSF46689">
    <property type="entry name" value="Homeodomain-like"/>
    <property type="match status" value="2"/>
</dbReference>
<dbReference type="Gene3D" id="1.10.10.60">
    <property type="entry name" value="Homeodomain-like"/>
    <property type="match status" value="3"/>
</dbReference>
<protein>
    <submittedName>
        <fullName evidence="11 12">Uncharacterized protein LOC110419997 isoform X1</fullName>
    </submittedName>
</protein>
<evidence type="ECO:0000256" key="2">
    <source>
        <dbReference type="ARBA" id="ARBA00022737"/>
    </source>
</evidence>
<evidence type="ECO:0000259" key="9">
    <source>
        <dbReference type="PROSITE" id="PS51294"/>
    </source>
</evidence>
<evidence type="ECO:0000256" key="6">
    <source>
        <dbReference type="ARBA" id="ARBA00023242"/>
    </source>
</evidence>
<dbReference type="GO" id="GO:0000981">
    <property type="term" value="F:DNA-binding transcription factor activity, RNA polymerase II-specific"/>
    <property type="evidence" value="ECO:0007669"/>
    <property type="project" value="TreeGrafter"/>
</dbReference>
<feature type="domain" description="Myb-like" evidence="8">
    <location>
        <begin position="50"/>
        <end position="101"/>
    </location>
</feature>
<evidence type="ECO:0000313" key="10">
    <source>
        <dbReference type="Proteomes" id="UP000504621"/>
    </source>
</evidence>
<evidence type="ECO:0000256" key="5">
    <source>
        <dbReference type="ARBA" id="ARBA00023163"/>
    </source>
</evidence>
<dbReference type="AlphaFoldDB" id="A0A6J1APQ9"/>
<feature type="domain" description="Myb-like" evidence="8">
    <location>
        <begin position="102"/>
        <end position="153"/>
    </location>
</feature>
<dbReference type="GO" id="GO:0005634">
    <property type="term" value="C:nucleus"/>
    <property type="evidence" value="ECO:0007669"/>
    <property type="project" value="UniProtKB-SubCell"/>
</dbReference>
<dbReference type="PROSITE" id="PS50090">
    <property type="entry name" value="MYB_LIKE"/>
    <property type="match status" value="3"/>
</dbReference>
<dbReference type="Pfam" id="PF00249">
    <property type="entry name" value="Myb_DNA-binding"/>
    <property type="match status" value="3"/>
</dbReference>
<accession>A0A6J1APQ9</accession>
<feature type="region of interest" description="Disordered" evidence="7">
    <location>
        <begin position="19"/>
        <end position="58"/>
    </location>
</feature>
<reference evidence="11 12" key="1">
    <citation type="submission" date="2025-04" db="UniProtKB">
        <authorList>
            <consortium name="RefSeq"/>
        </authorList>
    </citation>
    <scope>IDENTIFICATION</scope>
    <source>
        <tissue evidence="11 12">Leaf</tissue>
    </source>
</reference>
<dbReference type="GO" id="GO:0000978">
    <property type="term" value="F:RNA polymerase II cis-regulatory region sequence-specific DNA binding"/>
    <property type="evidence" value="ECO:0007669"/>
    <property type="project" value="TreeGrafter"/>
</dbReference>
<dbReference type="SMART" id="SM00717">
    <property type="entry name" value="SANT"/>
    <property type="match status" value="3"/>
</dbReference>